<gene>
    <name evidence="6" type="ORF">D1164_12990</name>
</gene>
<dbReference type="PROSITE" id="PS51747">
    <property type="entry name" value="CYT_DCMP_DEAMINASES_2"/>
    <property type="match status" value="1"/>
</dbReference>
<dbReference type="PANTHER" id="PTHR11644">
    <property type="entry name" value="CYTIDINE DEAMINASE"/>
    <property type="match status" value="1"/>
</dbReference>
<accession>A0A399D0F9</accession>
<dbReference type="EMBL" id="QWET01000008">
    <property type="protein sequence ID" value="RIH64946.1"/>
    <property type="molecule type" value="Genomic_DNA"/>
</dbReference>
<dbReference type="OrthoDB" id="9795347at2"/>
<evidence type="ECO:0000256" key="2">
    <source>
        <dbReference type="ARBA" id="ARBA00022723"/>
    </source>
</evidence>
<dbReference type="GO" id="GO:0072527">
    <property type="term" value="P:pyrimidine-containing compound metabolic process"/>
    <property type="evidence" value="ECO:0007669"/>
    <property type="project" value="UniProtKB-ARBA"/>
</dbReference>
<proteinExistence type="inferred from homology"/>
<dbReference type="Pfam" id="PF00383">
    <property type="entry name" value="dCMP_cyt_deam_1"/>
    <property type="match status" value="1"/>
</dbReference>
<evidence type="ECO:0000256" key="4">
    <source>
        <dbReference type="ARBA" id="ARBA00022833"/>
    </source>
</evidence>
<dbReference type="PROSITE" id="PS00903">
    <property type="entry name" value="CYT_DCMP_DEAMINASES_1"/>
    <property type="match status" value="1"/>
</dbReference>
<evidence type="ECO:0000256" key="3">
    <source>
        <dbReference type="ARBA" id="ARBA00022801"/>
    </source>
</evidence>
<keyword evidence="2" id="KW-0479">Metal-binding</keyword>
<dbReference type="InterPro" id="IPR050202">
    <property type="entry name" value="Cyt/Deoxycyt_deaminase"/>
</dbReference>
<dbReference type="EC" id="3.5.4.5" evidence="6"/>
<dbReference type="GO" id="GO:0055086">
    <property type="term" value="P:nucleobase-containing small molecule metabolic process"/>
    <property type="evidence" value="ECO:0007669"/>
    <property type="project" value="UniProtKB-ARBA"/>
</dbReference>
<dbReference type="GO" id="GO:0008270">
    <property type="term" value="F:zinc ion binding"/>
    <property type="evidence" value="ECO:0007669"/>
    <property type="project" value="InterPro"/>
</dbReference>
<evidence type="ECO:0000256" key="1">
    <source>
        <dbReference type="ARBA" id="ARBA00006576"/>
    </source>
</evidence>
<sequence length="157" mass="17377">MQTKELHIFVYEYSTIWDLPETDQQLVFAAREAVRRAYAPYSGFYVGAALLLANGEVVSGNNQENAAYPTGLCAERVALSYAHSQYPDVAVKTLAVSAFNANGIINEPVKPCGSCRQVMMETEVRGKQLIRIILDGKKKIQVFEGVSNLLPFAFKPE</sequence>
<keyword evidence="3 6" id="KW-0378">Hydrolase</keyword>
<dbReference type="CDD" id="cd01283">
    <property type="entry name" value="cytidine_deaminase"/>
    <property type="match status" value="1"/>
</dbReference>
<dbReference type="InterPro" id="IPR002125">
    <property type="entry name" value="CMP_dCMP_dom"/>
</dbReference>
<keyword evidence="4" id="KW-0862">Zinc</keyword>
<dbReference type="GO" id="GO:0004126">
    <property type="term" value="F:cytidine deaminase activity"/>
    <property type="evidence" value="ECO:0007669"/>
    <property type="project" value="UniProtKB-EC"/>
</dbReference>
<dbReference type="Proteomes" id="UP000266441">
    <property type="component" value="Unassembled WGS sequence"/>
</dbReference>
<dbReference type="SUPFAM" id="SSF53927">
    <property type="entry name" value="Cytidine deaminase-like"/>
    <property type="match status" value="1"/>
</dbReference>
<dbReference type="InterPro" id="IPR016193">
    <property type="entry name" value="Cytidine_deaminase-like"/>
</dbReference>
<evidence type="ECO:0000313" key="6">
    <source>
        <dbReference type="EMBL" id="RIH64946.1"/>
    </source>
</evidence>
<name>A0A399D0F9_9BACT</name>
<dbReference type="InterPro" id="IPR016192">
    <property type="entry name" value="APOBEC/CMP_deaminase_Zn-bd"/>
</dbReference>
<protein>
    <submittedName>
        <fullName evidence="6">Cytidine deaminase</fullName>
        <ecNumber evidence="6">3.5.4.5</ecNumber>
    </submittedName>
</protein>
<dbReference type="PANTHER" id="PTHR11644:SF2">
    <property type="entry name" value="CYTIDINE DEAMINASE"/>
    <property type="match status" value="1"/>
</dbReference>
<organism evidence="6 7">
    <name type="scientific">Mariniphaga sediminis</name>
    <dbReference type="NCBI Taxonomy" id="1628158"/>
    <lineage>
        <taxon>Bacteria</taxon>
        <taxon>Pseudomonadati</taxon>
        <taxon>Bacteroidota</taxon>
        <taxon>Bacteroidia</taxon>
        <taxon>Marinilabiliales</taxon>
        <taxon>Prolixibacteraceae</taxon>
        <taxon>Mariniphaga</taxon>
    </lineage>
</organism>
<feature type="domain" description="CMP/dCMP-type deaminase" evidence="5">
    <location>
        <begin position="21"/>
        <end position="157"/>
    </location>
</feature>
<dbReference type="AlphaFoldDB" id="A0A399D0F9"/>
<dbReference type="Gene3D" id="3.40.140.10">
    <property type="entry name" value="Cytidine Deaminase, domain 2"/>
    <property type="match status" value="1"/>
</dbReference>
<evidence type="ECO:0000313" key="7">
    <source>
        <dbReference type="Proteomes" id="UP000266441"/>
    </source>
</evidence>
<comment type="caution">
    <text evidence="6">The sequence shown here is derived from an EMBL/GenBank/DDBJ whole genome shotgun (WGS) entry which is preliminary data.</text>
</comment>
<dbReference type="GO" id="GO:0042802">
    <property type="term" value="F:identical protein binding"/>
    <property type="evidence" value="ECO:0007669"/>
    <property type="project" value="UniProtKB-ARBA"/>
</dbReference>
<keyword evidence="7" id="KW-1185">Reference proteome</keyword>
<reference evidence="6 7" key="1">
    <citation type="journal article" date="2015" name="Int. J. Syst. Evol. Microbiol.">
        <title>Mariniphaga sediminis sp. nov., isolated from coastal sediment.</title>
        <authorList>
            <person name="Wang F.Q."/>
            <person name="Shen Q.Y."/>
            <person name="Chen G.J."/>
            <person name="Du Z.J."/>
        </authorList>
    </citation>
    <scope>NUCLEOTIDE SEQUENCE [LARGE SCALE GENOMIC DNA]</scope>
    <source>
        <strain evidence="6 7">SY21</strain>
    </source>
</reference>
<dbReference type="GO" id="GO:0005829">
    <property type="term" value="C:cytosol"/>
    <property type="evidence" value="ECO:0007669"/>
    <property type="project" value="TreeGrafter"/>
</dbReference>
<comment type="similarity">
    <text evidence="1">Belongs to the cytidine and deoxycytidylate deaminase family.</text>
</comment>
<dbReference type="NCBIfam" id="NF004064">
    <property type="entry name" value="PRK05578.1"/>
    <property type="match status" value="1"/>
</dbReference>
<evidence type="ECO:0000259" key="5">
    <source>
        <dbReference type="PROSITE" id="PS51747"/>
    </source>
</evidence>